<gene>
    <name evidence="4" type="ORF">CEPIT_LOCUS28411</name>
</gene>
<evidence type="ECO:0000313" key="5">
    <source>
        <dbReference type="Proteomes" id="UP001152523"/>
    </source>
</evidence>
<dbReference type="GO" id="GO:0003676">
    <property type="term" value="F:nucleic acid binding"/>
    <property type="evidence" value="ECO:0007669"/>
    <property type="project" value="InterPro"/>
</dbReference>
<feature type="non-terminal residue" evidence="4">
    <location>
        <position position="155"/>
    </location>
</feature>
<dbReference type="GO" id="GO:0016818">
    <property type="term" value="F:hydrolase activity, acting on acid anhydrides, in phosphorus-containing anhydrides"/>
    <property type="evidence" value="ECO:0007669"/>
    <property type="project" value="InterPro"/>
</dbReference>
<protein>
    <recommendedName>
        <fullName evidence="3">HIRAN domain-containing protein</fullName>
    </recommendedName>
</protein>
<reference evidence="4" key="1">
    <citation type="submission" date="2022-07" db="EMBL/GenBank/DDBJ databases">
        <authorList>
            <person name="Macas J."/>
            <person name="Novak P."/>
            <person name="Neumann P."/>
        </authorList>
    </citation>
    <scope>NUCLEOTIDE SEQUENCE</scope>
</reference>
<dbReference type="GO" id="GO:0008270">
    <property type="term" value="F:zinc ion binding"/>
    <property type="evidence" value="ECO:0007669"/>
    <property type="project" value="InterPro"/>
</dbReference>
<keyword evidence="5" id="KW-1185">Reference proteome</keyword>
<proteinExistence type="predicted"/>
<evidence type="ECO:0000256" key="2">
    <source>
        <dbReference type="ARBA" id="ARBA00022801"/>
    </source>
</evidence>
<dbReference type="AlphaFoldDB" id="A0AAV0EWT0"/>
<dbReference type="InterPro" id="IPR014905">
    <property type="entry name" value="HIRAN"/>
</dbReference>
<keyword evidence="2" id="KW-0378">Hydrolase</keyword>
<dbReference type="Pfam" id="PF08797">
    <property type="entry name" value="HIRAN"/>
    <property type="match status" value="1"/>
</dbReference>
<organism evidence="4 5">
    <name type="scientific">Cuscuta epithymum</name>
    <dbReference type="NCBI Taxonomy" id="186058"/>
    <lineage>
        <taxon>Eukaryota</taxon>
        <taxon>Viridiplantae</taxon>
        <taxon>Streptophyta</taxon>
        <taxon>Embryophyta</taxon>
        <taxon>Tracheophyta</taxon>
        <taxon>Spermatophyta</taxon>
        <taxon>Magnoliopsida</taxon>
        <taxon>eudicotyledons</taxon>
        <taxon>Gunneridae</taxon>
        <taxon>Pentapetalae</taxon>
        <taxon>asterids</taxon>
        <taxon>lamiids</taxon>
        <taxon>Solanales</taxon>
        <taxon>Convolvulaceae</taxon>
        <taxon>Cuscuteae</taxon>
        <taxon>Cuscuta</taxon>
        <taxon>Cuscuta subgen. Cuscuta</taxon>
    </lineage>
</organism>
<dbReference type="Gene3D" id="3.30.70.2330">
    <property type="match status" value="1"/>
</dbReference>
<dbReference type="Proteomes" id="UP001152523">
    <property type="component" value="Unassembled WGS sequence"/>
</dbReference>
<evidence type="ECO:0000313" key="4">
    <source>
        <dbReference type="EMBL" id="CAH9127552.1"/>
    </source>
</evidence>
<evidence type="ECO:0000256" key="1">
    <source>
        <dbReference type="ARBA" id="ARBA00022723"/>
    </source>
</evidence>
<name>A0AAV0EWT0_9ASTE</name>
<dbReference type="EMBL" id="CAMAPF010000948">
    <property type="protein sequence ID" value="CAH9127552.1"/>
    <property type="molecule type" value="Genomic_DNA"/>
</dbReference>
<accession>A0AAV0EWT0</accession>
<keyword evidence="1" id="KW-0479">Metal-binding</keyword>
<comment type="caution">
    <text evidence="4">The sequence shown here is derived from an EMBL/GenBank/DDBJ whole genome shotgun (WGS) entry which is preliminary data.</text>
</comment>
<sequence>MANDQDPFTGASSSSQKLPDDMYLVGFVTANILCLRRYAGGVISGEMVNLVRQPVNAIQVFNLLNEEVGHIESSAARVLCPLMDCGIIMIQGVIPKMYWEGYTYEVPCQIHIFTTISASITVKSMIQTAGLHFISANDPSMALSELPIVKEHVDA</sequence>
<feature type="domain" description="HIRAN" evidence="3">
    <location>
        <begin position="26"/>
        <end position="99"/>
    </location>
</feature>
<evidence type="ECO:0000259" key="3">
    <source>
        <dbReference type="Pfam" id="PF08797"/>
    </source>
</evidence>